<comment type="caution">
    <text evidence="2">The sequence shown here is derived from an EMBL/GenBank/DDBJ whole genome shotgun (WGS) entry which is preliminary data.</text>
</comment>
<dbReference type="AlphaFoldDB" id="A0A368X254"/>
<gene>
    <name evidence="2" type="ORF">DET61_1342</name>
</gene>
<protein>
    <recommendedName>
        <fullName evidence="4">DUF4760 domain-containing protein</fullName>
    </recommendedName>
</protein>
<keyword evidence="1" id="KW-0472">Membrane</keyword>
<accession>A0A368X254</accession>
<dbReference type="EMBL" id="QPJI01000034">
    <property type="protein sequence ID" value="RCW62100.1"/>
    <property type="molecule type" value="Genomic_DNA"/>
</dbReference>
<evidence type="ECO:0000256" key="1">
    <source>
        <dbReference type="SAM" id="Phobius"/>
    </source>
</evidence>
<feature type="transmembrane region" description="Helical" evidence="1">
    <location>
        <begin position="54"/>
        <end position="74"/>
    </location>
</feature>
<evidence type="ECO:0000313" key="2">
    <source>
        <dbReference type="EMBL" id="RCW62100.1"/>
    </source>
</evidence>
<sequence>MTEHPKPHQNQPVLIRNVATAIERSEIPLAVYGTIFATMALLWIFQAIHPDLTLGLFTELLGAAFTLFIIDSLLVRSKANRWKLVRGHIDYLIARHINRLRDGVAGRAFGFDPNITEGPEEAEQHGRIRSERARFLHELETRTGEELMAKLCDKSLFSESSYEYFQEKARDLWDILNMKYSEYMEPSLVSLLMRLHTELSDVCGHIRQYRKADRHPEDAAFYHQIGRLGISHSLLTVIELVNELKHQGYSESAALK</sequence>
<organism evidence="2 3">
    <name type="scientific">Marinobacter nauticus</name>
    <name type="common">Marinobacter hydrocarbonoclasticus</name>
    <name type="synonym">Marinobacter aquaeolei</name>
    <dbReference type="NCBI Taxonomy" id="2743"/>
    <lineage>
        <taxon>Bacteria</taxon>
        <taxon>Pseudomonadati</taxon>
        <taxon>Pseudomonadota</taxon>
        <taxon>Gammaproteobacteria</taxon>
        <taxon>Pseudomonadales</taxon>
        <taxon>Marinobacteraceae</taxon>
        <taxon>Marinobacter</taxon>
    </lineage>
</organism>
<reference evidence="2 3" key="1">
    <citation type="submission" date="2018-07" db="EMBL/GenBank/DDBJ databases">
        <title>Freshwater and sediment microbial communities from various areas in North America, analyzing microbe dynamics in response to fracking.</title>
        <authorList>
            <person name="Lamendella R."/>
        </authorList>
    </citation>
    <scope>NUCLEOTIDE SEQUENCE [LARGE SCALE GENOMIC DNA]</scope>
    <source>
        <strain evidence="2 3">105B</strain>
    </source>
</reference>
<keyword evidence="1" id="KW-1133">Transmembrane helix</keyword>
<name>A0A368X254_MARNT</name>
<proteinExistence type="predicted"/>
<dbReference type="Proteomes" id="UP000253647">
    <property type="component" value="Unassembled WGS sequence"/>
</dbReference>
<feature type="transmembrane region" description="Helical" evidence="1">
    <location>
        <begin position="29"/>
        <end position="48"/>
    </location>
</feature>
<keyword evidence="1" id="KW-0812">Transmembrane</keyword>
<evidence type="ECO:0000313" key="3">
    <source>
        <dbReference type="Proteomes" id="UP000253647"/>
    </source>
</evidence>
<evidence type="ECO:0008006" key="4">
    <source>
        <dbReference type="Google" id="ProtNLM"/>
    </source>
</evidence>
<dbReference type="RefSeq" id="WP_206855628.1">
    <property type="nucleotide sequence ID" value="NZ_JAEMWY010000008.1"/>
</dbReference>